<organism evidence="1 2">
    <name type="scientific">Fulvivirga lutea</name>
    <dbReference type="NCBI Taxonomy" id="2810512"/>
    <lineage>
        <taxon>Bacteria</taxon>
        <taxon>Pseudomonadati</taxon>
        <taxon>Bacteroidota</taxon>
        <taxon>Cytophagia</taxon>
        <taxon>Cytophagales</taxon>
        <taxon>Fulvivirgaceae</taxon>
        <taxon>Fulvivirga</taxon>
    </lineage>
</organism>
<keyword evidence="2" id="KW-1185">Reference proteome</keyword>
<dbReference type="KEGG" id="fuv:JR347_12330"/>
<dbReference type="Proteomes" id="UP000662783">
    <property type="component" value="Chromosome"/>
</dbReference>
<gene>
    <name evidence="1" type="ORF">JR347_12330</name>
</gene>
<name>A0A974WEW9_9BACT</name>
<sequence length="219" mass="25565">MSFLAIVACNNDENIPLATGDQFVPWEVGLFHEYEIGELRYTNDILVLDTTFYLREEVVESLINAQDSVYVIYQYTRANLADDWSYFDTWQARINNQQLIVTEGNTPFVKLTFPIFAGKIWDGNSQNQLEEDNYQLDSLYFPYTINDQQFESTITVVQNDNEDFIVQQDRRFEVYALNVGLIYSEELLYSYCTDDNCLGQQQIENGTFRTQSIIDYGKD</sequence>
<dbReference type="RefSeq" id="WP_205720910.1">
    <property type="nucleotide sequence ID" value="NZ_CP070608.1"/>
</dbReference>
<evidence type="ECO:0000313" key="1">
    <source>
        <dbReference type="EMBL" id="QSE96394.1"/>
    </source>
</evidence>
<protein>
    <submittedName>
        <fullName evidence="1">Uncharacterized protein</fullName>
    </submittedName>
</protein>
<proteinExistence type="predicted"/>
<accession>A0A974WEW9</accession>
<reference evidence="1" key="1">
    <citation type="submission" date="2021-02" db="EMBL/GenBank/DDBJ databases">
        <title>Fulvivirga sp. S481 isolated from sea water.</title>
        <authorList>
            <person name="Bae S.S."/>
            <person name="Baek K."/>
        </authorList>
    </citation>
    <scope>NUCLEOTIDE SEQUENCE</scope>
    <source>
        <strain evidence="1">S481</strain>
    </source>
</reference>
<dbReference type="AlphaFoldDB" id="A0A974WEW9"/>
<dbReference type="EMBL" id="CP070608">
    <property type="protein sequence ID" value="QSE96394.1"/>
    <property type="molecule type" value="Genomic_DNA"/>
</dbReference>
<evidence type="ECO:0000313" key="2">
    <source>
        <dbReference type="Proteomes" id="UP000662783"/>
    </source>
</evidence>